<reference evidence="4" key="1">
    <citation type="journal article" date="2011" name="Nature">
        <title>Genome sequence and analysis of the tuber crop potato.</title>
        <authorList>
            <consortium name="The Potato Genome Sequencing Consortium"/>
        </authorList>
    </citation>
    <scope>NUCLEOTIDE SEQUENCE [LARGE SCALE GENOMIC DNA]</scope>
    <source>
        <strain evidence="4">cv. DM1-3 516 R44</strain>
    </source>
</reference>
<keyword evidence="2" id="KW-0472">Membrane</keyword>
<dbReference type="AlphaFoldDB" id="M1BM87"/>
<evidence type="ECO:0008006" key="5">
    <source>
        <dbReference type="Google" id="ProtNLM"/>
    </source>
</evidence>
<accession>M1BM87</accession>
<dbReference type="PaxDb" id="4113-PGSC0003DMT400048298"/>
<dbReference type="InParanoid" id="M1BM87"/>
<dbReference type="EnsemblPlants" id="PGSC0003DMT400048298">
    <property type="protein sequence ID" value="PGSC0003DMT400048298"/>
    <property type="gene ID" value="PGSC0003DMG400018767"/>
</dbReference>
<dbReference type="eggNOG" id="ENOG502QSCU">
    <property type="taxonomic scope" value="Eukaryota"/>
</dbReference>
<keyword evidence="2" id="KW-1133">Transmembrane helix</keyword>
<dbReference type="GO" id="GO:0009793">
    <property type="term" value="P:embryo development ending in seed dormancy"/>
    <property type="evidence" value="ECO:0000318"/>
    <property type="project" value="GO_Central"/>
</dbReference>
<feature type="transmembrane region" description="Helical" evidence="2">
    <location>
        <begin position="239"/>
        <end position="264"/>
    </location>
</feature>
<name>M1BM87_SOLTU</name>
<dbReference type="GO" id="GO:0010183">
    <property type="term" value="P:pollen tube guidance"/>
    <property type="evidence" value="ECO:0000318"/>
    <property type="project" value="GO_Central"/>
</dbReference>
<dbReference type="Gene3D" id="2.130.10.10">
    <property type="entry name" value="YVTN repeat-like/Quinoprotein amine dehydrogenase"/>
    <property type="match status" value="1"/>
</dbReference>
<dbReference type="Proteomes" id="UP000011115">
    <property type="component" value="Unassembled WGS sequence"/>
</dbReference>
<keyword evidence="2" id="KW-0812">Transmembrane</keyword>
<dbReference type="HOGENOM" id="CLU_026343_1_0_1"/>
<dbReference type="STRING" id="4113.M1BM87"/>
<organism evidence="3 4">
    <name type="scientific">Solanum tuberosum</name>
    <name type="common">Potato</name>
    <dbReference type="NCBI Taxonomy" id="4113"/>
    <lineage>
        <taxon>Eukaryota</taxon>
        <taxon>Viridiplantae</taxon>
        <taxon>Streptophyta</taxon>
        <taxon>Embryophyta</taxon>
        <taxon>Tracheophyta</taxon>
        <taxon>Spermatophyta</taxon>
        <taxon>Magnoliopsida</taxon>
        <taxon>eudicotyledons</taxon>
        <taxon>Gunneridae</taxon>
        <taxon>Pentapetalae</taxon>
        <taxon>asterids</taxon>
        <taxon>lamiids</taxon>
        <taxon>Solanales</taxon>
        <taxon>Solanaceae</taxon>
        <taxon>Solanoideae</taxon>
        <taxon>Solaneae</taxon>
        <taxon>Solanum</taxon>
    </lineage>
</organism>
<feature type="compositionally biased region" description="Polar residues" evidence="1">
    <location>
        <begin position="420"/>
        <end position="436"/>
    </location>
</feature>
<evidence type="ECO:0000256" key="1">
    <source>
        <dbReference type="SAM" id="MobiDB-lite"/>
    </source>
</evidence>
<dbReference type="SUPFAM" id="SSF50998">
    <property type="entry name" value="Quinoprotein alcohol dehydrogenase-like"/>
    <property type="match status" value="1"/>
</dbReference>
<dbReference type="OMA" id="VLQINIM"/>
<evidence type="ECO:0000313" key="3">
    <source>
        <dbReference type="EnsemblPlants" id="PGSC0003DMT400048298"/>
    </source>
</evidence>
<reference evidence="3" key="2">
    <citation type="submission" date="2015-06" db="UniProtKB">
        <authorList>
            <consortium name="EnsemblPlants"/>
        </authorList>
    </citation>
    <scope>IDENTIFICATION</scope>
    <source>
        <strain evidence="3">DM1-3 516 R44</strain>
    </source>
</reference>
<feature type="compositionally biased region" description="Basic residues" evidence="1">
    <location>
        <begin position="461"/>
        <end position="471"/>
    </location>
</feature>
<dbReference type="InterPro" id="IPR011047">
    <property type="entry name" value="Quinoprotein_ADH-like_sf"/>
</dbReference>
<dbReference type="InterPro" id="IPR015943">
    <property type="entry name" value="WD40/YVTN_repeat-like_dom_sf"/>
</dbReference>
<dbReference type="Gramene" id="PGSC0003DMT400048298">
    <property type="protein sequence ID" value="PGSC0003DMT400048298"/>
    <property type="gene ID" value="PGSC0003DMG400018767"/>
</dbReference>
<protein>
    <recommendedName>
        <fullName evidence="5">Protein GAMETE EXPRESSED 3</fullName>
    </recommendedName>
</protein>
<dbReference type="InterPro" id="IPR045301">
    <property type="entry name" value="GEX3-like"/>
</dbReference>
<dbReference type="PANTHER" id="PTHR37253:SF1">
    <property type="entry name" value="PROTEIN GAMETE EXPRESSED 3"/>
    <property type="match status" value="1"/>
</dbReference>
<proteinExistence type="predicted"/>
<keyword evidence="4" id="KW-1185">Reference proteome</keyword>
<sequence length="471" mass="52662">MAPIYVIAEDRVLKINPLNVGSSELAVELFFGSEYERLGDIIGLAISNNQGEIYALSTRSPHFKWIQDFSSFGSTLTMKAGNNGLLYVTVAAKALILAVDVSRGSILWQKSFGPLSMGDYAPAVDSNGWISIGSLDGYLYSFSPKGVLKKFPKVLNMDSVIQVSPVLGCSGYAIYVSQTQIEGKITRIIGDYTYISAMKSKGVIFTLINPATGIIFWSEQYPGTGNRLPCRSSRNKKTILLFLIFESIILLVLAIIVKFCCMFWKKKKLQNQHLGKFLDKRRSLRLQKKVFDRSITELQQKAAEDAIANEVLEKLGNLVKQRENIERKLSTSYSLGRDEIGPRSPSLLPLSDRKTRSFSFQGAKKESVTLFHTVSDTSSETSWSERDSDTNISEDEEETDKGKSPIEIFSSSDDEIYQEEYQSSTPSFFASTSRQVTEIEEMKSGDQKDSVDHPLQNRSTSIRKRNSYSSS</sequence>
<feature type="region of interest" description="Disordered" evidence="1">
    <location>
        <begin position="376"/>
        <end position="407"/>
    </location>
</feature>
<feature type="compositionally biased region" description="Basic and acidic residues" evidence="1">
    <location>
        <begin position="440"/>
        <end position="452"/>
    </location>
</feature>
<evidence type="ECO:0000313" key="4">
    <source>
        <dbReference type="Proteomes" id="UP000011115"/>
    </source>
</evidence>
<dbReference type="GO" id="GO:0005886">
    <property type="term" value="C:plasma membrane"/>
    <property type="evidence" value="ECO:0000318"/>
    <property type="project" value="GO_Central"/>
</dbReference>
<feature type="region of interest" description="Disordered" evidence="1">
    <location>
        <begin position="420"/>
        <end position="471"/>
    </location>
</feature>
<dbReference type="PANTHER" id="PTHR37253">
    <property type="entry name" value="PROTEIN GAMETE EXPRESSED 3"/>
    <property type="match status" value="1"/>
</dbReference>
<evidence type="ECO:0000256" key="2">
    <source>
        <dbReference type="SAM" id="Phobius"/>
    </source>
</evidence>